<feature type="chain" id="PRO_5012138498" evidence="1">
    <location>
        <begin position="23"/>
        <end position="404"/>
    </location>
</feature>
<dbReference type="InterPro" id="IPR008969">
    <property type="entry name" value="CarboxyPept-like_regulatory"/>
</dbReference>
<dbReference type="OrthoDB" id="1164701at2"/>
<dbReference type="Pfam" id="PF13715">
    <property type="entry name" value="CarbopepD_reg_2"/>
    <property type="match status" value="1"/>
</dbReference>
<organism evidence="2 3">
    <name type="scientific">Aquimarina spongiae</name>
    <dbReference type="NCBI Taxonomy" id="570521"/>
    <lineage>
        <taxon>Bacteria</taxon>
        <taxon>Pseudomonadati</taxon>
        <taxon>Bacteroidota</taxon>
        <taxon>Flavobacteriia</taxon>
        <taxon>Flavobacteriales</taxon>
        <taxon>Flavobacteriaceae</taxon>
        <taxon>Aquimarina</taxon>
    </lineage>
</organism>
<dbReference type="SUPFAM" id="SSF49464">
    <property type="entry name" value="Carboxypeptidase regulatory domain-like"/>
    <property type="match status" value="1"/>
</dbReference>
<feature type="signal peptide" evidence="1">
    <location>
        <begin position="1"/>
        <end position="22"/>
    </location>
</feature>
<dbReference type="RefSeq" id="WP_073315438.1">
    <property type="nucleotide sequence ID" value="NZ_FQYP01000003.1"/>
</dbReference>
<sequence length="404" mass="47527">MKKTFQFIYFSILLLLPLTIVAQSNDKKISGQLLDKETKEPIVFASIYLKGGTIGTTSNEEGYFTFHFPSFNHSNIIIISSIGYESIERNANDFISNQKILLNSKIGKLEEVVITSTKKKRLTAKQIVKKAYKQIEHNYPQEPYITEGFIRDLQNEDGTYVEYLECAAKFYNEGQNIPREPQVELVEVKSSHIANKHPWNEKWERKNSIIDLVEDDFIRFDYGPIKAKGNWKYELEDILLYNNKYVYKIVGVDKPFQKATLYIDTESFAFVKLELTRTKNNGKSWKRRLSNGQQVVHYNLIIEYQEFKGKMYLKYKKEEDTWEIYDIQNPKKLLFTKNPKKELFVNKVVIEDVENYPFEGNMKINKSLENQAKVYNAEFWSNYNAPEKTKTISKIEQYLKTKTK</sequence>
<name>A0A1M6DX59_9FLAO</name>
<dbReference type="EMBL" id="FQYP01000003">
    <property type="protein sequence ID" value="SHI77733.1"/>
    <property type="molecule type" value="Genomic_DNA"/>
</dbReference>
<dbReference type="Gene3D" id="2.60.40.1120">
    <property type="entry name" value="Carboxypeptidase-like, regulatory domain"/>
    <property type="match status" value="1"/>
</dbReference>
<reference evidence="3" key="1">
    <citation type="submission" date="2016-11" db="EMBL/GenBank/DDBJ databases">
        <authorList>
            <person name="Varghese N."/>
            <person name="Submissions S."/>
        </authorList>
    </citation>
    <scope>NUCLEOTIDE SEQUENCE [LARGE SCALE GENOMIC DNA]</scope>
    <source>
        <strain evidence="3">DSM 22623</strain>
    </source>
</reference>
<evidence type="ECO:0000256" key="1">
    <source>
        <dbReference type="SAM" id="SignalP"/>
    </source>
</evidence>
<dbReference type="Proteomes" id="UP000184432">
    <property type="component" value="Unassembled WGS sequence"/>
</dbReference>
<gene>
    <name evidence="2" type="ORF">SAMN04488508_10365</name>
</gene>
<protein>
    <submittedName>
        <fullName evidence="2">CarboxypepD_reg-like domain-containing protein</fullName>
    </submittedName>
</protein>
<keyword evidence="1" id="KW-0732">Signal</keyword>
<proteinExistence type="predicted"/>
<evidence type="ECO:0000313" key="3">
    <source>
        <dbReference type="Proteomes" id="UP000184432"/>
    </source>
</evidence>
<evidence type="ECO:0000313" key="2">
    <source>
        <dbReference type="EMBL" id="SHI77733.1"/>
    </source>
</evidence>
<keyword evidence="3" id="KW-1185">Reference proteome</keyword>
<dbReference type="STRING" id="570521.SAMN04488508_10365"/>
<accession>A0A1M6DX59</accession>
<dbReference type="AlphaFoldDB" id="A0A1M6DX59"/>